<dbReference type="InterPro" id="IPR027417">
    <property type="entry name" value="P-loop_NTPase"/>
</dbReference>
<dbReference type="EMBL" id="JAUCMM010000017">
    <property type="protein sequence ID" value="MDM7889924.1"/>
    <property type="molecule type" value="Genomic_DNA"/>
</dbReference>
<comment type="similarity">
    <text evidence="4">Belongs to the etk/wzc family.</text>
</comment>
<evidence type="ECO:0000256" key="6">
    <source>
        <dbReference type="ARBA" id="ARBA00022475"/>
    </source>
</evidence>
<evidence type="ECO:0000256" key="16">
    <source>
        <dbReference type="ARBA" id="ARBA00051245"/>
    </source>
</evidence>
<evidence type="ECO:0000256" key="3">
    <source>
        <dbReference type="ARBA" id="ARBA00007316"/>
    </source>
</evidence>
<evidence type="ECO:0000259" key="19">
    <source>
        <dbReference type="Pfam" id="PF13614"/>
    </source>
</evidence>
<keyword evidence="13" id="KW-1133">Transmembrane helix</keyword>
<feature type="chain" id="PRO_5047020683" description="non-specific protein-tyrosine kinase" evidence="17">
    <location>
        <begin position="36"/>
        <end position="468"/>
    </location>
</feature>
<evidence type="ECO:0000313" key="20">
    <source>
        <dbReference type="EMBL" id="MDM7889924.1"/>
    </source>
</evidence>
<name>A0ABT7TKP1_9MICO</name>
<dbReference type="PANTHER" id="PTHR32309">
    <property type="entry name" value="TYROSINE-PROTEIN KINASE"/>
    <property type="match status" value="1"/>
</dbReference>
<comment type="catalytic activity">
    <reaction evidence="16">
        <text>L-tyrosyl-[protein] + ATP = O-phospho-L-tyrosyl-[protein] + ADP + H(+)</text>
        <dbReference type="Rhea" id="RHEA:10596"/>
        <dbReference type="Rhea" id="RHEA-COMP:10136"/>
        <dbReference type="Rhea" id="RHEA-COMP:20101"/>
        <dbReference type="ChEBI" id="CHEBI:15378"/>
        <dbReference type="ChEBI" id="CHEBI:30616"/>
        <dbReference type="ChEBI" id="CHEBI:46858"/>
        <dbReference type="ChEBI" id="CHEBI:61978"/>
        <dbReference type="ChEBI" id="CHEBI:456216"/>
        <dbReference type="EC" id="2.7.10.2"/>
    </reaction>
</comment>
<comment type="caution">
    <text evidence="20">The sequence shown here is derived from an EMBL/GenBank/DDBJ whole genome shotgun (WGS) entry which is preliminary data.</text>
</comment>
<comment type="subcellular location">
    <subcellularLocation>
        <location evidence="1">Cell inner membrane</location>
        <topology evidence="1">Multi-pass membrane protein</topology>
    </subcellularLocation>
</comment>
<comment type="similarity">
    <text evidence="3">Belongs to the CpsD/CapB family.</text>
</comment>
<evidence type="ECO:0000256" key="2">
    <source>
        <dbReference type="ARBA" id="ARBA00006683"/>
    </source>
</evidence>
<evidence type="ECO:0000256" key="12">
    <source>
        <dbReference type="ARBA" id="ARBA00022840"/>
    </source>
</evidence>
<keyword evidence="7" id="KW-0997">Cell inner membrane</keyword>
<evidence type="ECO:0000259" key="18">
    <source>
        <dbReference type="Pfam" id="PF02706"/>
    </source>
</evidence>
<keyword evidence="6" id="KW-1003">Cell membrane</keyword>
<dbReference type="Proteomes" id="UP001235720">
    <property type="component" value="Unassembled WGS sequence"/>
</dbReference>
<keyword evidence="12" id="KW-0067">ATP-binding</keyword>
<keyword evidence="17" id="KW-0732">Signal</keyword>
<dbReference type="EC" id="2.7.10.2" evidence="5"/>
<evidence type="ECO:0000256" key="10">
    <source>
        <dbReference type="ARBA" id="ARBA00022741"/>
    </source>
</evidence>
<feature type="signal peptide" evidence="17">
    <location>
        <begin position="1"/>
        <end position="35"/>
    </location>
</feature>
<evidence type="ECO:0000256" key="8">
    <source>
        <dbReference type="ARBA" id="ARBA00022679"/>
    </source>
</evidence>
<accession>A0ABT7TKP1</accession>
<reference evidence="20 21" key="1">
    <citation type="submission" date="2023-06" db="EMBL/GenBank/DDBJ databases">
        <authorList>
            <person name="Feng G."/>
            <person name="Li J."/>
            <person name="Zhu H."/>
        </authorList>
    </citation>
    <scope>NUCLEOTIDE SEQUENCE [LARGE SCALE GENOMIC DNA]</scope>
    <source>
        <strain evidence="20 21">RHCJP20</strain>
    </source>
</reference>
<keyword evidence="8 20" id="KW-0808">Transferase</keyword>
<keyword evidence="21" id="KW-1185">Reference proteome</keyword>
<dbReference type="InterPro" id="IPR025669">
    <property type="entry name" value="AAA_dom"/>
</dbReference>
<evidence type="ECO:0000256" key="5">
    <source>
        <dbReference type="ARBA" id="ARBA00011903"/>
    </source>
</evidence>
<dbReference type="InterPro" id="IPR003856">
    <property type="entry name" value="LPS_length_determ_N"/>
</dbReference>
<dbReference type="PANTHER" id="PTHR32309:SF13">
    <property type="entry name" value="FERRIC ENTEROBACTIN TRANSPORT PROTEIN FEPE"/>
    <property type="match status" value="1"/>
</dbReference>
<evidence type="ECO:0000256" key="9">
    <source>
        <dbReference type="ARBA" id="ARBA00022692"/>
    </source>
</evidence>
<evidence type="ECO:0000256" key="4">
    <source>
        <dbReference type="ARBA" id="ARBA00008883"/>
    </source>
</evidence>
<sequence length="468" mass="48991">MDLPDIFRALRRRWPIALGGLALGAAASTAQLVLATPTYDATARLYVTVAASEQGSATDLVQGGNAAEQRVRSYVDIITTPRVLQSAIDQLGLQTSAQDLSRRVRAASPHDTVLLNVTVNDTSAERAAATANAISKSFTELVADDLEHASAGSVSPVSIRTVQPAVVPQDRATPQTAKTLFLGIGGGLALGVLGAMLRELLDTKIRSRSEVESVTDRPVLGVVPRWKNLQRTPVFIQGDGRGAFAEAFRALRTNLRFLGRSTSGRVFVITSANPGEGKTTTTVNLAAALMEGGARVAVIDCDLRRPAVASRLDIDNHAGLTDVLIGRAELVDVAVPWGETGTVLPTGPVPPNPADLLSSAGMTEVLAALAATNDYVIVDTPPLLPVTDAAVLAAASSGAIVVTAAGKSHTHELRDALAVLERAEAHTLGLAVTMVKTPHQQYGYGYLGAAPELTRAELRPTRGVRVAE</sequence>
<evidence type="ECO:0000256" key="14">
    <source>
        <dbReference type="ARBA" id="ARBA00023136"/>
    </source>
</evidence>
<dbReference type="RefSeq" id="WP_289471454.1">
    <property type="nucleotide sequence ID" value="NZ_JAUCMM010000017.1"/>
</dbReference>
<dbReference type="CDD" id="cd05387">
    <property type="entry name" value="BY-kinase"/>
    <property type="match status" value="1"/>
</dbReference>
<keyword evidence="11" id="KW-0418">Kinase</keyword>
<dbReference type="InterPro" id="IPR050445">
    <property type="entry name" value="Bact_polysacc_biosynth/exp"/>
</dbReference>
<dbReference type="Pfam" id="PF02706">
    <property type="entry name" value="Wzz"/>
    <property type="match status" value="1"/>
</dbReference>
<keyword evidence="14" id="KW-0472">Membrane</keyword>
<evidence type="ECO:0000256" key="17">
    <source>
        <dbReference type="SAM" id="SignalP"/>
    </source>
</evidence>
<comment type="similarity">
    <text evidence="2">Belongs to the CpsC/CapA family.</text>
</comment>
<dbReference type="Gene3D" id="3.40.50.300">
    <property type="entry name" value="P-loop containing nucleotide triphosphate hydrolases"/>
    <property type="match status" value="1"/>
</dbReference>
<organism evidence="20 21">
    <name type="scientific">Curtobacterium subtropicum</name>
    <dbReference type="NCBI Taxonomy" id="3055138"/>
    <lineage>
        <taxon>Bacteria</taxon>
        <taxon>Bacillati</taxon>
        <taxon>Actinomycetota</taxon>
        <taxon>Actinomycetes</taxon>
        <taxon>Micrococcales</taxon>
        <taxon>Microbacteriaceae</taxon>
        <taxon>Curtobacterium</taxon>
    </lineage>
</organism>
<dbReference type="GO" id="GO:0004715">
    <property type="term" value="F:non-membrane spanning protein tyrosine kinase activity"/>
    <property type="evidence" value="ECO:0007669"/>
    <property type="project" value="UniProtKB-EC"/>
</dbReference>
<dbReference type="NCBIfam" id="TIGR01007">
    <property type="entry name" value="eps_fam"/>
    <property type="match status" value="1"/>
</dbReference>
<evidence type="ECO:0000256" key="15">
    <source>
        <dbReference type="ARBA" id="ARBA00023137"/>
    </source>
</evidence>
<keyword evidence="15" id="KW-0829">Tyrosine-protein kinase</keyword>
<dbReference type="InterPro" id="IPR005702">
    <property type="entry name" value="Wzc-like_C"/>
</dbReference>
<keyword evidence="9" id="KW-0812">Transmembrane</keyword>
<evidence type="ECO:0000256" key="11">
    <source>
        <dbReference type="ARBA" id="ARBA00022777"/>
    </source>
</evidence>
<proteinExistence type="inferred from homology"/>
<evidence type="ECO:0000256" key="7">
    <source>
        <dbReference type="ARBA" id="ARBA00022519"/>
    </source>
</evidence>
<dbReference type="Pfam" id="PF13614">
    <property type="entry name" value="AAA_31"/>
    <property type="match status" value="1"/>
</dbReference>
<evidence type="ECO:0000313" key="21">
    <source>
        <dbReference type="Proteomes" id="UP001235720"/>
    </source>
</evidence>
<evidence type="ECO:0000256" key="1">
    <source>
        <dbReference type="ARBA" id="ARBA00004429"/>
    </source>
</evidence>
<feature type="domain" description="AAA" evidence="19">
    <location>
        <begin position="266"/>
        <end position="403"/>
    </location>
</feature>
<dbReference type="SUPFAM" id="SSF52540">
    <property type="entry name" value="P-loop containing nucleoside triphosphate hydrolases"/>
    <property type="match status" value="1"/>
</dbReference>
<protein>
    <recommendedName>
        <fullName evidence="5">non-specific protein-tyrosine kinase</fullName>
        <ecNumber evidence="5">2.7.10.2</ecNumber>
    </recommendedName>
</protein>
<keyword evidence="10" id="KW-0547">Nucleotide-binding</keyword>
<gene>
    <name evidence="20" type="ORF">QUG98_15835</name>
</gene>
<feature type="domain" description="Polysaccharide chain length determinant N-terminal" evidence="18">
    <location>
        <begin position="1"/>
        <end position="91"/>
    </location>
</feature>
<evidence type="ECO:0000256" key="13">
    <source>
        <dbReference type="ARBA" id="ARBA00022989"/>
    </source>
</evidence>